<feature type="region of interest" description="Disordered" evidence="1">
    <location>
        <begin position="514"/>
        <end position="534"/>
    </location>
</feature>
<feature type="region of interest" description="Disordered" evidence="1">
    <location>
        <begin position="423"/>
        <end position="498"/>
    </location>
</feature>
<evidence type="ECO:0000313" key="4">
    <source>
        <dbReference type="Proteomes" id="UP001456524"/>
    </source>
</evidence>
<feature type="compositionally biased region" description="Polar residues" evidence="1">
    <location>
        <begin position="223"/>
        <end position="253"/>
    </location>
</feature>
<keyword evidence="2" id="KW-0472">Membrane</keyword>
<feature type="region of interest" description="Disordered" evidence="1">
    <location>
        <begin position="381"/>
        <end position="405"/>
    </location>
</feature>
<gene>
    <name evidence="3" type="ORF">IWX90DRAFT_478168</name>
</gene>
<organism evidence="3 4">
    <name type="scientific">Phyllosticta citrichinensis</name>
    <dbReference type="NCBI Taxonomy" id="1130410"/>
    <lineage>
        <taxon>Eukaryota</taxon>
        <taxon>Fungi</taxon>
        <taxon>Dikarya</taxon>
        <taxon>Ascomycota</taxon>
        <taxon>Pezizomycotina</taxon>
        <taxon>Dothideomycetes</taxon>
        <taxon>Dothideomycetes incertae sedis</taxon>
        <taxon>Botryosphaeriales</taxon>
        <taxon>Phyllostictaceae</taxon>
        <taxon>Phyllosticta</taxon>
    </lineage>
</organism>
<keyword evidence="2" id="KW-0812">Transmembrane</keyword>
<protein>
    <submittedName>
        <fullName evidence="3">Uncharacterized protein</fullName>
    </submittedName>
</protein>
<reference evidence="3 4" key="1">
    <citation type="journal article" date="2022" name="G3 (Bethesda)">
        <title>Enemy or ally: a genomic approach to elucidate the lifestyle of Phyllosticta citrichinaensis.</title>
        <authorList>
            <person name="Buijs V.A."/>
            <person name="Groenewald J.Z."/>
            <person name="Haridas S."/>
            <person name="LaButti K.M."/>
            <person name="Lipzen A."/>
            <person name="Martin F.M."/>
            <person name="Barry K."/>
            <person name="Grigoriev I.V."/>
            <person name="Crous P.W."/>
            <person name="Seidl M.F."/>
        </authorList>
    </citation>
    <scope>NUCLEOTIDE SEQUENCE [LARGE SCALE GENOMIC DNA]</scope>
    <source>
        <strain evidence="3 4">CBS 129764</strain>
    </source>
</reference>
<feature type="compositionally biased region" description="Basic and acidic residues" evidence="1">
    <location>
        <begin position="590"/>
        <end position="601"/>
    </location>
</feature>
<evidence type="ECO:0000313" key="3">
    <source>
        <dbReference type="EMBL" id="KAK8166890.1"/>
    </source>
</evidence>
<sequence>MAQDTTTSSSQTSSATLSATSSASSSASSTHIITIVTAAIFGTLGLVLLMSVFGFMLKKRGLRRTKSNDFEKNNPYQNHNTGNKAMSTANLPSFAWERTTQAPAELAIAAQNEQSKLLNNNRATESQLKVNRASNVGQGSTQTLTPLLRDVDDSNVTTAVTPDPHRHAQSAGENVIAYITYNDPGFTSNHCLSSTGLVPLQIERQPSPPSPLVSKHGSLHSITTCTATSSGPNSSTDSRPSTRSASTSQKIMTSSLPPPLPPSICIQPHTPVVESHDEPQHRKEPEKKEAKEESPKLVPSTLPSPPITPSSFYSSPSLSSSSCSVNTTAAAPPTPPTTTCTIATMASNTSHLPPSLRPGNGGNRSTLALPVPMAAYLGCSNDSSSTASKRQSMPGSAVRTGSTRRRTLSNPLHIQLHLNPLQQIGPAPTTAVPNPNPNAHRHSRSHSTGRDSTSSNGSHGSGASSSSSSSSASASSANNNNRQSNHGGSHNRTAKHHKRLSTFDAHRLSEQMAAREWAQARARSRSASRSSVNQVAGAGRYYAGGNSAGASTTSLVPAQAENGETGASGGSGANVGAGSANADANGYLTVERRGEGDKSEGEGEGDAEEKRRRRRRTISGDWLRGRNRDRSVSKAARNMALFCP</sequence>
<feature type="compositionally biased region" description="Low complexity" evidence="1">
    <location>
        <begin position="514"/>
        <end position="531"/>
    </location>
</feature>
<feature type="compositionally biased region" description="Low complexity" evidence="1">
    <location>
        <begin position="309"/>
        <end position="339"/>
    </location>
</feature>
<feature type="region of interest" description="Disordered" evidence="1">
    <location>
        <begin position="1"/>
        <end position="21"/>
    </location>
</feature>
<feature type="compositionally biased region" description="Low complexity" evidence="1">
    <location>
        <begin position="452"/>
        <end position="491"/>
    </location>
</feature>
<feature type="region of interest" description="Disordered" evidence="1">
    <location>
        <begin position="560"/>
        <end position="633"/>
    </location>
</feature>
<evidence type="ECO:0000256" key="2">
    <source>
        <dbReference type="SAM" id="Phobius"/>
    </source>
</evidence>
<feature type="compositionally biased region" description="Low complexity" evidence="1">
    <location>
        <begin position="576"/>
        <end position="586"/>
    </location>
</feature>
<evidence type="ECO:0000256" key="1">
    <source>
        <dbReference type="SAM" id="MobiDB-lite"/>
    </source>
</evidence>
<keyword evidence="4" id="KW-1185">Reference proteome</keyword>
<feature type="transmembrane region" description="Helical" evidence="2">
    <location>
        <begin position="32"/>
        <end position="57"/>
    </location>
</feature>
<dbReference type="Proteomes" id="UP001456524">
    <property type="component" value="Unassembled WGS sequence"/>
</dbReference>
<comment type="caution">
    <text evidence="3">The sequence shown here is derived from an EMBL/GenBank/DDBJ whole genome shotgun (WGS) entry which is preliminary data.</text>
</comment>
<feature type="compositionally biased region" description="Polar residues" evidence="1">
    <location>
        <begin position="381"/>
        <end position="394"/>
    </location>
</feature>
<feature type="compositionally biased region" description="Basic and acidic residues" evidence="1">
    <location>
        <begin position="623"/>
        <end position="632"/>
    </location>
</feature>
<name>A0ABR1XUH0_9PEZI</name>
<dbReference type="EMBL" id="JBBWUH010000005">
    <property type="protein sequence ID" value="KAK8166890.1"/>
    <property type="molecule type" value="Genomic_DNA"/>
</dbReference>
<keyword evidence="2" id="KW-1133">Transmembrane helix</keyword>
<feature type="compositionally biased region" description="Gly residues" evidence="1">
    <location>
        <begin position="566"/>
        <end position="575"/>
    </location>
</feature>
<feature type="compositionally biased region" description="Basic and acidic residues" evidence="1">
    <location>
        <begin position="274"/>
        <end position="295"/>
    </location>
</feature>
<feature type="region of interest" description="Disordered" evidence="1">
    <location>
        <begin position="223"/>
        <end position="339"/>
    </location>
</feature>
<proteinExistence type="predicted"/>
<accession>A0ABR1XUH0</accession>